<sequence>MPTRWMPEQSFKTSKTARPKPKVREPPIVPVRICYTSFMDMKKDLTHLPPQWIIMKNSEDDVVLGMLSSKTEEVHVKVSFSATTGLQANVSVFQMPAPWLARDIEMVRLKTFLKELGEKTLCTGVTETDLQPLAEIKITDEKYFRHITYVYENGKLYGDVELKTFVINDKCAPFKCDECGARFALVKALNLHKKAHSHKSSLPIESEGQECSVESDRQNEDIEKRDKADLMLKSIGFQVDEKTDSYQKEGDHSYSENCETWNRQTSRSEITPDKADLVLKSMVFHVDEKTDCCQKEGDHSYSENCETWNSQSEGSEIKHLPPFHQANHMRTHAQRRGIKMYVVNDLCAPFKCGECGARFALAKALTIHKKVHCNGFSNLIVKGDGQEHSVKNDETQREDAQKRDDETSKESDIKFQETAENINCHSIKQTDSSQKESCPPANDPCIAGDMQTSPSGKFSGLVPGSMPTRWMPEQSFKTSKTARPKPKVREPPFVPVRICYTSFMDMKKDLTHLPPQWIIMKNSENDVVLGLLSSKTEEVHVKVSFSATTGLLANVSVFQMPAPWLARDIEMVRLKTFLKELGEKTLCTGVTETDLQTLAEIKITDEKYFRHITYVYENVCPFKCGECGARFALERALNLHKKAHSHKSSLPIESEGQECSVESDRQNEDIEKRDKADLMLKSIGFQVDEKTDSYQKERDHSYSDNCETWNRQTSNCEITPDKADLVLKSMVFHVDEKTDCCQKEGDHSYSDNCETWNRQTSRSEITPDTKPETPFKSGECGARFALERAHLHKKVHSNKSVFRLKVKDKSVLLKVIDKMKTLRKEIKQT</sequence>
<dbReference type="InterPro" id="IPR013087">
    <property type="entry name" value="Znf_C2H2_type"/>
</dbReference>
<evidence type="ECO:0000259" key="6">
    <source>
        <dbReference type="PROSITE" id="PS50157"/>
    </source>
</evidence>
<dbReference type="PROSITE" id="PS50157">
    <property type="entry name" value="ZINC_FINGER_C2H2_2"/>
    <property type="match status" value="3"/>
</dbReference>
<evidence type="ECO:0000256" key="2">
    <source>
        <dbReference type="ARBA" id="ARBA00022771"/>
    </source>
</evidence>
<dbReference type="GO" id="GO:0008270">
    <property type="term" value="F:zinc ion binding"/>
    <property type="evidence" value="ECO:0007669"/>
    <property type="project" value="UniProtKB-KW"/>
</dbReference>
<dbReference type="SMART" id="SM00355">
    <property type="entry name" value="ZnF_C2H2"/>
    <property type="match status" value="3"/>
</dbReference>
<dbReference type="AlphaFoldDB" id="A0A2T7P0Z5"/>
<feature type="region of interest" description="Disordered" evidence="5">
    <location>
        <begin position="386"/>
        <end position="414"/>
    </location>
</feature>
<name>A0A2T7P0Z5_POMCA</name>
<proteinExistence type="predicted"/>
<dbReference type="SUPFAM" id="SSF57667">
    <property type="entry name" value="beta-beta-alpha zinc fingers"/>
    <property type="match status" value="1"/>
</dbReference>
<feature type="domain" description="C2H2-type" evidence="6">
    <location>
        <begin position="622"/>
        <end position="649"/>
    </location>
</feature>
<keyword evidence="3" id="KW-0862">Zinc</keyword>
<dbReference type="PROSITE" id="PS00028">
    <property type="entry name" value="ZINC_FINGER_C2H2_1"/>
    <property type="match status" value="3"/>
</dbReference>
<reference evidence="7 8" key="1">
    <citation type="submission" date="2018-04" db="EMBL/GenBank/DDBJ databases">
        <title>The genome of golden apple snail Pomacea canaliculata provides insight into stress tolerance and invasive adaptation.</title>
        <authorList>
            <person name="Liu C."/>
            <person name="Liu B."/>
            <person name="Ren Y."/>
            <person name="Zhang Y."/>
            <person name="Wang H."/>
            <person name="Li S."/>
            <person name="Jiang F."/>
            <person name="Yin L."/>
            <person name="Zhang G."/>
            <person name="Qian W."/>
            <person name="Fan W."/>
        </authorList>
    </citation>
    <scope>NUCLEOTIDE SEQUENCE [LARGE SCALE GENOMIC DNA]</scope>
    <source>
        <strain evidence="7">SZHN2017</strain>
        <tissue evidence="7">Muscle</tissue>
    </source>
</reference>
<dbReference type="GO" id="GO:0000978">
    <property type="term" value="F:RNA polymerase II cis-regulatory region sequence-specific DNA binding"/>
    <property type="evidence" value="ECO:0007669"/>
    <property type="project" value="TreeGrafter"/>
</dbReference>
<accession>A0A2T7P0Z5</accession>
<gene>
    <name evidence="7" type="ORF">C0Q70_12236</name>
</gene>
<keyword evidence="2 4" id="KW-0863">Zinc-finger</keyword>
<keyword evidence="8" id="KW-1185">Reference proteome</keyword>
<dbReference type="PANTHER" id="PTHR23235">
    <property type="entry name" value="KRUEPPEL-LIKE TRANSCRIPTION FACTOR"/>
    <property type="match status" value="1"/>
</dbReference>
<evidence type="ECO:0000256" key="1">
    <source>
        <dbReference type="ARBA" id="ARBA00022723"/>
    </source>
</evidence>
<organism evidence="7 8">
    <name type="scientific">Pomacea canaliculata</name>
    <name type="common">Golden apple snail</name>
    <dbReference type="NCBI Taxonomy" id="400727"/>
    <lineage>
        <taxon>Eukaryota</taxon>
        <taxon>Metazoa</taxon>
        <taxon>Spiralia</taxon>
        <taxon>Lophotrochozoa</taxon>
        <taxon>Mollusca</taxon>
        <taxon>Gastropoda</taxon>
        <taxon>Caenogastropoda</taxon>
        <taxon>Architaenioglossa</taxon>
        <taxon>Ampullarioidea</taxon>
        <taxon>Ampullariidae</taxon>
        <taxon>Pomacea</taxon>
    </lineage>
</organism>
<evidence type="ECO:0000256" key="4">
    <source>
        <dbReference type="PROSITE-ProRule" id="PRU00042"/>
    </source>
</evidence>
<dbReference type="InterPro" id="IPR036236">
    <property type="entry name" value="Znf_C2H2_sf"/>
</dbReference>
<dbReference type="Pfam" id="PF13912">
    <property type="entry name" value="zf-C2H2_6"/>
    <property type="match status" value="3"/>
</dbReference>
<evidence type="ECO:0000313" key="7">
    <source>
        <dbReference type="EMBL" id="PVD27085.1"/>
    </source>
</evidence>
<dbReference type="EMBL" id="PZQS01000007">
    <property type="protein sequence ID" value="PVD27085.1"/>
    <property type="molecule type" value="Genomic_DNA"/>
</dbReference>
<keyword evidence="1" id="KW-0479">Metal-binding</keyword>
<dbReference type="OrthoDB" id="6077919at2759"/>
<evidence type="ECO:0000313" key="8">
    <source>
        <dbReference type="Proteomes" id="UP000245119"/>
    </source>
</evidence>
<dbReference type="Proteomes" id="UP000245119">
    <property type="component" value="Linkage Group LG7"/>
</dbReference>
<evidence type="ECO:0000256" key="5">
    <source>
        <dbReference type="SAM" id="MobiDB-lite"/>
    </source>
</evidence>
<dbReference type="GO" id="GO:0000981">
    <property type="term" value="F:DNA-binding transcription factor activity, RNA polymerase II-specific"/>
    <property type="evidence" value="ECO:0007669"/>
    <property type="project" value="TreeGrafter"/>
</dbReference>
<feature type="domain" description="C2H2-type" evidence="6">
    <location>
        <begin position="174"/>
        <end position="201"/>
    </location>
</feature>
<feature type="domain" description="C2H2-type" evidence="6">
    <location>
        <begin position="350"/>
        <end position="372"/>
    </location>
</feature>
<comment type="caution">
    <text evidence="7">The sequence shown here is derived from an EMBL/GenBank/DDBJ whole genome shotgun (WGS) entry which is preliminary data.</text>
</comment>
<evidence type="ECO:0000256" key="3">
    <source>
        <dbReference type="ARBA" id="ARBA00022833"/>
    </source>
</evidence>
<dbReference type="Gene3D" id="3.30.160.60">
    <property type="entry name" value="Classic Zinc Finger"/>
    <property type="match status" value="1"/>
</dbReference>
<feature type="region of interest" description="Disordered" evidence="5">
    <location>
        <begin position="1"/>
        <end position="23"/>
    </location>
</feature>
<protein>
    <recommendedName>
        <fullName evidence="6">C2H2-type domain-containing protein</fullName>
    </recommendedName>
</protein>
<dbReference type="PANTHER" id="PTHR23235:SF120">
    <property type="entry name" value="KRUPPEL-LIKE FACTOR 15"/>
    <property type="match status" value="1"/>
</dbReference>